<reference evidence="1 2" key="1">
    <citation type="submission" date="2016-09" db="EMBL/GenBank/DDBJ databases">
        <title>Draft genome sequence of the soil isolate, Lysinibacillus fusiformis M5, a potential hypoxanthine producer.</title>
        <authorList>
            <person name="Gallegos-Monterrosa R."/>
            <person name="Maroti G."/>
            <person name="Balint B."/>
            <person name="Kovacs A.T."/>
        </authorList>
    </citation>
    <scope>NUCLEOTIDE SEQUENCE [LARGE SCALE GENOMIC DNA]</scope>
    <source>
        <strain evidence="1 2">M5</strain>
    </source>
</reference>
<name>A0A1E4RAB3_9BACI</name>
<proteinExistence type="predicted"/>
<evidence type="ECO:0000313" key="1">
    <source>
        <dbReference type="EMBL" id="ODV57288.1"/>
    </source>
</evidence>
<dbReference type="Proteomes" id="UP000094784">
    <property type="component" value="Unassembled WGS sequence"/>
</dbReference>
<evidence type="ECO:0000313" key="2">
    <source>
        <dbReference type="Proteomes" id="UP000094784"/>
    </source>
</evidence>
<sequence>MNMRNGIPIVQSVKKSKQPQGRLWKAIPNPYTHYVEMAIIVDGCEASVIMPYKYKWVQKYKHEGWITKEVWVI</sequence>
<dbReference type="RefSeq" id="WP_069482192.1">
    <property type="nucleotide sequence ID" value="NZ_KV766182.1"/>
</dbReference>
<gene>
    <name evidence="1" type="ORF">BG258_15915</name>
</gene>
<organism evidence="1 2">
    <name type="scientific">Lysinibacillus fusiformis</name>
    <dbReference type="NCBI Taxonomy" id="28031"/>
    <lineage>
        <taxon>Bacteria</taxon>
        <taxon>Bacillati</taxon>
        <taxon>Bacillota</taxon>
        <taxon>Bacilli</taxon>
        <taxon>Bacillales</taxon>
        <taxon>Bacillaceae</taxon>
        <taxon>Lysinibacillus</taxon>
    </lineage>
</organism>
<comment type="caution">
    <text evidence="1">The sequence shown here is derived from an EMBL/GenBank/DDBJ whole genome shotgun (WGS) entry which is preliminary data.</text>
</comment>
<dbReference type="AlphaFoldDB" id="A0A1E4RAB3"/>
<accession>A0A1E4RAB3</accession>
<protein>
    <submittedName>
        <fullName evidence="1">Uncharacterized protein</fullName>
    </submittedName>
</protein>
<dbReference type="EMBL" id="MECQ01000001">
    <property type="protein sequence ID" value="ODV57288.1"/>
    <property type="molecule type" value="Genomic_DNA"/>
</dbReference>